<dbReference type="EMBL" id="KT454971">
    <property type="protein sequence ID" value="ALI59427.1"/>
    <property type="molecule type" value="Genomic_DNA"/>
</dbReference>
<dbReference type="SUPFAM" id="SSF56349">
    <property type="entry name" value="DNA breaking-rejoining enzymes"/>
    <property type="match status" value="1"/>
</dbReference>
<sequence>MATIRARRNADGTVMYTAQIRIKRGGAQVYQESASFSRKKAAEAWALRREAELAEPGGLERATKKGVLLRNIIAQYLADRDKTRPLGKTKIATLTAIAASHLGDTIDRDITSQVLVDYALWRMGPDGGGVKAQTVANDLAHLGSVLGVAEAAWGYQVDPDVMAKARRVLKNLGYKLRSRERDRRPTLEELDRLFQAFERSWRSRPTSMCMAKVAAFALFSSRRQEEIIRIRWADLDEARGAVLVRDMKNPGDKWGNDVWCQLPEEAMAVIKSMPRAFEEIFPYTTDAIQGAWSRAITAAGIEDLTFHDLRHEAISRLFELEWDIPKVASVSGHRDWNSLRRYTHLRGSGDKYAGWEWLPKVLAMPVSFGEWVSKKKSGRRSGSV</sequence>
<dbReference type="GO" id="GO:0003677">
    <property type="term" value="F:DNA binding"/>
    <property type="evidence" value="ECO:0007669"/>
    <property type="project" value="InterPro"/>
</dbReference>
<keyword evidence="2" id="KW-0233">DNA recombination</keyword>
<reference evidence="4" key="1">
    <citation type="submission" date="2015-08" db="EMBL/GenBank/DDBJ databases">
        <title>Pseudomonas aeruginosa strain CCBH4851 chromosome region.</title>
        <authorList>
            <person name="Silveira M.C."/>
            <person name="Carvalho-Assef A.P.D."/>
            <person name="Albano R.M."/>
        </authorList>
    </citation>
    <scope>NUCLEOTIDE SEQUENCE</scope>
    <source>
        <strain evidence="4">CCBH4851</strain>
    </source>
</reference>
<dbReference type="PATRIC" id="fig|287.2659.peg.1795"/>
<dbReference type="GO" id="GO:0015074">
    <property type="term" value="P:DNA integration"/>
    <property type="evidence" value="ECO:0007669"/>
    <property type="project" value="UniProtKB-KW"/>
</dbReference>
<dbReference type="Pfam" id="PF00589">
    <property type="entry name" value="Phage_integrase"/>
    <property type="match status" value="1"/>
</dbReference>
<dbReference type="RefSeq" id="WP_003130858.1">
    <property type="nucleotide sequence ID" value="NZ_BSAS01000066.1"/>
</dbReference>
<dbReference type="InterPro" id="IPR011010">
    <property type="entry name" value="DNA_brk_join_enz"/>
</dbReference>
<proteinExistence type="predicted"/>
<dbReference type="InterPro" id="IPR050090">
    <property type="entry name" value="Tyrosine_recombinase_XerCD"/>
</dbReference>
<dbReference type="InterPro" id="IPR002104">
    <property type="entry name" value="Integrase_catalytic"/>
</dbReference>
<dbReference type="CDD" id="cd00796">
    <property type="entry name" value="INT_Rci_Hp1_C"/>
    <property type="match status" value="1"/>
</dbReference>
<evidence type="ECO:0000259" key="3">
    <source>
        <dbReference type="PROSITE" id="PS51898"/>
    </source>
</evidence>
<dbReference type="Gene3D" id="1.10.443.10">
    <property type="entry name" value="Intergrase catalytic core"/>
    <property type="match status" value="1"/>
</dbReference>
<protein>
    <submittedName>
        <fullName evidence="4">Tyrosine recombinase XerC</fullName>
    </submittedName>
</protein>
<dbReference type="GO" id="GO:0006310">
    <property type="term" value="P:DNA recombination"/>
    <property type="evidence" value="ECO:0007669"/>
    <property type="project" value="UniProtKB-KW"/>
</dbReference>
<accession>A0A0N7HJZ0</accession>
<dbReference type="PANTHER" id="PTHR30349">
    <property type="entry name" value="PHAGE INTEGRASE-RELATED"/>
    <property type="match status" value="1"/>
</dbReference>
<dbReference type="PROSITE" id="PS51898">
    <property type="entry name" value="TYR_RECOMBINASE"/>
    <property type="match status" value="1"/>
</dbReference>
<evidence type="ECO:0000256" key="1">
    <source>
        <dbReference type="ARBA" id="ARBA00022908"/>
    </source>
</evidence>
<keyword evidence="1" id="KW-0229">DNA integration</keyword>
<dbReference type="InterPro" id="IPR013762">
    <property type="entry name" value="Integrase-like_cat_sf"/>
</dbReference>
<gene>
    <name evidence="4" type="primary">xerC</name>
    <name evidence="4" type="ORF">CCBH4851_00729</name>
</gene>
<feature type="domain" description="Tyr recombinase" evidence="3">
    <location>
        <begin position="180"/>
        <end position="356"/>
    </location>
</feature>
<evidence type="ECO:0000256" key="2">
    <source>
        <dbReference type="ARBA" id="ARBA00023172"/>
    </source>
</evidence>
<organism evidence="4">
    <name type="scientific">Pseudomonas aeruginosa</name>
    <dbReference type="NCBI Taxonomy" id="287"/>
    <lineage>
        <taxon>Bacteria</taxon>
        <taxon>Pseudomonadati</taxon>
        <taxon>Pseudomonadota</taxon>
        <taxon>Gammaproteobacteria</taxon>
        <taxon>Pseudomonadales</taxon>
        <taxon>Pseudomonadaceae</taxon>
        <taxon>Pseudomonas</taxon>
    </lineage>
</organism>
<dbReference type="AlphaFoldDB" id="A0A0N7HJZ0"/>
<dbReference type="PANTHER" id="PTHR30349:SF94">
    <property type="entry name" value="INTEGRASE_RECOMBINASE HI_1414-RELATED"/>
    <property type="match status" value="1"/>
</dbReference>
<evidence type="ECO:0000313" key="4">
    <source>
        <dbReference type="EMBL" id="ALI59427.1"/>
    </source>
</evidence>
<name>A0A0N7HJZ0_PSEAI</name>